<evidence type="ECO:0000313" key="6">
    <source>
        <dbReference type="Proteomes" id="UP001205105"/>
    </source>
</evidence>
<feature type="region of interest" description="Disordered" evidence="3">
    <location>
        <begin position="458"/>
        <end position="492"/>
    </location>
</feature>
<dbReference type="Gene3D" id="3.30.200.20">
    <property type="entry name" value="Phosphorylase Kinase, domain 1"/>
    <property type="match status" value="1"/>
</dbReference>
<gene>
    <name evidence="5" type="ORF">COHA_002650</name>
</gene>
<dbReference type="PANTHER" id="PTHR44329">
    <property type="entry name" value="SERINE/THREONINE-PROTEIN KINASE TNNI3K-RELATED"/>
    <property type="match status" value="1"/>
</dbReference>
<dbReference type="Gene3D" id="1.10.510.10">
    <property type="entry name" value="Transferase(Phosphotransferase) domain 1"/>
    <property type="match status" value="1"/>
</dbReference>
<dbReference type="SUPFAM" id="SSF55781">
    <property type="entry name" value="GAF domain-like"/>
    <property type="match status" value="1"/>
</dbReference>
<name>A0AAD5DSY0_9CHLO</name>
<dbReference type="PROSITE" id="PS00107">
    <property type="entry name" value="PROTEIN_KINASE_ATP"/>
    <property type="match status" value="1"/>
</dbReference>
<dbReference type="GO" id="GO:0005524">
    <property type="term" value="F:ATP binding"/>
    <property type="evidence" value="ECO:0007669"/>
    <property type="project" value="UniProtKB-UniRule"/>
</dbReference>
<comment type="caution">
    <text evidence="5">The sequence shown here is derived from an EMBL/GenBank/DDBJ whole genome shotgun (WGS) entry which is preliminary data.</text>
</comment>
<dbReference type="PANTHER" id="PTHR44329:SF214">
    <property type="entry name" value="PROTEIN KINASE DOMAIN-CONTAINING PROTEIN"/>
    <property type="match status" value="1"/>
</dbReference>
<proteinExistence type="predicted"/>
<dbReference type="InterPro" id="IPR011009">
    <property type="entry name" value="Kinase-like_dom_sf"/>
</dbReference>
<evidence type="ECO:0000256" key="1">
    <source>
        <dbReference type="ARBA" id="ARBA00023170"/>
    </source>
</evidence>
<feature type="region of interest" description="Disordered" evidence="3">
    <location>
        <begin position="808"/>
        <end position="914"/>
    </location>
</feature>
<dbReference type="SUPFAM" id="SSF56112">
    <property type="entry name" value="Protein kinase-like (PK-like)"/>
    <property type="match status" value="1"/>
</dbReference>
<feature type="region of interest" description="Disordered" evidence="3">
    <location>
        <begin position="26"/>
        <end position="45"/>
    </location>
</feature>
<dbReference type="InterPro" id="IPR017441">
    <property type="entry name" value="Protein_kinase_ATP_BS"/>
</dbReference>
<dbReference type="Gene3D" id="3.30.450.40">
    <property type="match status" value="1"/>
</dbReference>
<dbReference type="Proteomes" id="UP001205105">
    <property type="component" value="Unassembled WGS sequence"/>
</dbReference>
<feature type="domain" description="Protein kinase" evidence="4">
    <location>
        <begin position="516"/>
        <end position="803"/>
    </location>
</feature>
<dbReference type="EMBL" id="JADXDR010000036">
    <property type="protein sequence ID" value="KAI7843752.1"/>
    <property type="molecule type" value="Genomic_DNA"/>
</dbReference>
<keyword evidence="6" id="KW-1185">Reference proteome</keyword>
<evidence type="ECO:0000259" key="4">
    <source>
        <dbReference type="PROSITE" id="PS50011"/>
    </source>
</evidence>
<dbReference type="AlphaFoldDB" id="A0AAD5DSY0"/>
<dbReference type="InterPro" id="IPR008266">
    <property type="entry name" value="Tyr_kinase_AS"/>
</dbReference>
<dbReference type="InterPro" id="IPR003018">
    <property type="entry name" value="GAF"/>
</dbReference>
<dbReference type="SMART" id="SM00065">
    <property type="entry name" value="GAF"/>
    <property type="match status" value="1"/>
</dbReference>
<keyword evidence="1" id="KW-0675">Receptor</keyword>
<dbReference type="PRINTS" id="PR00109">
    <property type="entry name" value="TYRKINASE"/>
</dbReference>
<sequence length="914" mass="94564">MGACLSKAEAVPGPCSATAAPPPLPPLLSAPAPQSAAAAPSCDGPSCTGPSGAAVLEAPREDERLKAVHALHLIGIEPKPALDSITKLMAAMFQTPVSAVSLVAEELHFISRAGDWACSAGRAGSFCDWILVPEAPEMLIVEDASADARFRDNPYVKDEPNIRFYAGAPLVSTTDGHRYGTLCVFDFKPRSFAAAQYAMLNHFAELTVREMERELALEQQRQLRPPPAEVHLTRALDSFREGVILLDLSSTNWHVVYANNAFREAAHMPTLLLGTSAAALDSPAVAAAAAVVSAQPHGPVDFWQLFRLEATGNQGSKNAALLAMAAGKEFSIQVQPVASSYSIDIGGCGEEAAAGINGSKGGGGEYSSHAAPPVLTLLLRPAGVDPLQQEQPHIGAGGSGDLGTIGTMGSGACGLGSSGSGFASPFSALAASPRRRSQDGKPLSYYFGVLQASSEQPASPNSLASSSLALPTPTATSDKAASLRSDGSSPAKGEKELALAPLANFLDVRPDVLREAQLGALIGRGSMGRAYRGIWQGGRVAVKVIDTLSNIDGKPRASADFDAPTPQAAVVEALLGRSLTHPHIVTVYAHGVSERETTRCNRVYQQVWIVQEYCNRGSLLDAVDRGTLHLQAGAGGPNLPAIVACAQEVAGALCYLHSNHVIHGDLTPSNVLLVSAAKDARRFICKVGDFGLAKWTGGMREWRSNNFGTVTHMPPELLSDGLLSKATDAWSFGVLLLEMWHGKRAWLGVQPISVMRQVSTGELPFDVPSDAPPPLADIMRRCISLNPSARPSFNEILQALSELSSGLQSSTPALAPTSAAGSAGVTPINSHSSADGSSRRAGASAARSMGAASPFAPASPFASPPTSAAPSPFGSVAAVAAAAESEPKGQPAAPAGQPAAAASVPPASPFATSQ</sequence>
<evidence type="ECO:0000313" key="5">
    <source>
        <dbReference type="EMBL" id="KAI7843752.1"/>
    </source>
</evidence>
<accession>A0AAD5DSY0</accession>
<reference evidence="5" key="1">
    <citation type="submission" date="2020-11" db="EMBL/GenBank/DDBJ databases">
        <title>Chlorella ohadii genome sequencing and assembly.</title>
        <authorList>
            <person name="Murik O."/>
            <person name="Treves H."/>
            <person name="Kedem I."/>
            <person name="Shotland Y."/>
            <person name="Kaplan A."/>
        </authorList>
    </citation>
    <scope>NUCLEOTIDE SEQUENCE</scope>
    <source>
        <strain evidence="5">1</strain>
    </source>
</reference>
<feature type="binding site" evidence="2">
    <location>
        <position position="543"/>
    </location>
    <ligand>
        <name>ATP</name>
        <dbReference type="ChEBI" id="CHEBI:30616"/>
    </ligand>
</feature>
<dbReference type="PROSITE" id="PS00109">
    <property type="entry name" value="PROTEIN_KINASE_TYR"/>
    <property type="match status" value="1"/>
</dbReference>
<keyword evidence="2" id="KW-0547">Nucleotide-binding</keyword>
<dbReference type="PROSITE" id="PS50011">
    <property type="entry name" value="PROTEIN_KINASE_DOM"/>
    <property type="match status" value="1"/>
</dbReference>
<evidence type="ECO:0000256" key="2">
    <source>
        <dbReference type="PROSITE-ProRule" id="PRU10141"/>
    </source>
</evidence>
<protein>
    <recommendedName>
        <fullName evidence="4">Protein kinase domain-containing protein</fullName>
    </recommendedName>
</protein>
<dbReference type="InterPro" id="IPR029016">
    <property type="entry name" value="GAF-like_dom_sf"/>
</dbReference>
<keyword evidence="2" id="KW-0067">ATP-binding</keyword>
<evidence type="ECO:0000256" key="3">
    <source>
        <dbReference type="SAM" id="MobiDB-lite"/>
    </source>
</evidence>
<dbReference type="Pfam" id="PF07714">
    <property type="entry name" value="PK_Tyr_Ser-Thr"/>
    <property type="match status" value="1"/>
</dbReference>
<feature type="compositionally biased region" description="Low complexity" evidence="3">
    <location>
        <begin position="29"/>
        <end position="41"/>
    </location>
</feature>
<feature type="compositionally biased region" description="Low complexity" evidence="3">
    <location>
        <begin position="809"/>
        <end position="824"/>
    </location>
</feature>
<organism evidence="5 6">
    <name type="scientific">Chlorella ohadii</name>
    <dbReference type="NCBI Taxonomy" id="2649997"/>
    <lineage>
        <taxon>Eukaryota</taxon>
        <taxon>Viridiplantae</taxon>
        <taxon>Chlorophyta</taxon>
        <taxon>core chlorophytes</taxon>
        <taxon>Trebouxiophyceae</taxon>
        <taxon>Chlorellales</taxon>
        <taxon>Chlorellaceae</taxon>
        <taxon>Chlorella clade</taxon>
        <taxon>Chlorella</taxon>
    </lineage>
</organism>
<feature type="compositionally biased region" description="Low complexity" evidence="3">
    <location>
        <begin position="458"/>
        <end position="477"/>
    </location>
</feature>
<dbReference type="InterPro" id="IPR051681">
    <property type="entry name" value="Ser/Thr_Kinases-Pseudokinases"/>
</dbReference>
<dbReference type="InterPro" id="IPR001245">
    <property type="entry name" value="Ser-Thr/Tyr_kinase_cat_dom"/>
</dbReference>
<dbReference type="InterPro" id="IPR000719">
    <property type="entry name" value="Prot_kinase_dom"/>
</dbReference>
<dbReference type="GO" id="GO:0004674">
    <property type="term" value="F:protein serine/threonine kinase activity"/>
    <property type="evidence" value="ECO:0007669"/>
    <property type="project" value="TreeGrafter"/>
</dbReference>
<feature type="compositionally biased region" description="Low complexity" evidence="3">
    <location>
        <begin position="832"/>
        <end position="914"/>
    </location>
</feature>